<dbReference type="GO" id="GO:0045493">
    <property type="term" value="P:xylan catabolic process"/>
    <property type="evidence" value="ECO:0007669"/>
    <property type="project" value="UniProtKB-KW"/>
</dbReference>
<reference evidence="11 12" key="2">
    <citation type="journal article" date="2011" name="Stand. Genomic Sci.">
        <title>Complete genome sequence of Paludibacter propionicigenes type strain (WB4).</title>
        <authorList>
            <person name="Gronow S."/>
            <person name="Munk C."/>
            <person name="Lapidus A."/>
            <person name="Nolan M."/>
            <person name="Lucas S."/>
            <person name="Hammon N."/>
            <person name="Deshpande S."/>
            <person name="Cheng J.F."/>
            <person name="Tapia R."/>
            <person name="Han C."/>
            <person name="Goodwin L."/>
            <person name="Pitluck S."/>
            <person name="Liolios K."/>
            <person name="Ivanova N."/>
            <person name="Mavromatis K."/>
            <person name="Mikhailova N."/>
            <person name="Pati A."/>
            <person name="Chen A."/>
            <person name="Palaniappan K."/>
            <person name="Land M."/>
            <person name="Hauser L."/>
            <person name="Chang Y.J."/>
            <person name="Jeffries C.D."/>
            <person name="Brambilla E."/>
            <person name="Rohde M."/>
            <person name="Goker M."/>
            <person name="Detter J.C."/>
            <person name="Woyke T."/>
            <person name="Bristow J."/>
            <person name="Eisen J.A."/>
            <person name="Markowitz V."/>
            <person name="Hugenholtz P."/>
            <person name="Kyrpides N.C."/>
            <person name="Klenk H.P."/>
        </authorList>
    </citation>
    <scope>NUCLEOTIDE SEQUENCE [LARGE SCALE GENOMIC DNA]</scope>
    <source>
        <strain evidence="12">DSM 17365 / JCM 13257 / WB4</strain>
    </source>
</reference>
<dbReference type="Pfam" id="PF03422">
    <property type="entry name" value="CBM_6"/>
    <property type="match status" value="1"/>
</dbReference>
<evidence type="ECO:0000256" key="6">
    <source>
        <dbReference type="ARBA" id="ARBA00023295"/>
    </source>
</evidence>
<dbReference type="HOGENOM" id="CLU_009397_11_2_10"/>
<keyword evidence="4 8" id="KW-0378">Hydrolase</keyword>
<dbReference type="STRING" id="694427.Palpr_1629"/>
<evidence type="ECO:0000256" key="2">
    <source>
        <dbReference type="ARBA" id="ARBA00022651"/>
    </source>
</evidence>
<keyword evidence="2" id="KW-0858">Xylan degradation</keyword>
<evidence type="ECO:0000256" key="7">
    <source>
        <dbReference type="PIRSR" id="PIRSR606710-2"/>
    </source>
</evidence>
<evidence type="ECO:0000256" key="5">
    <source>
        <dbReference type="ARBA" id="ARBA00023277"/>
    </source>
</evidence>
<dbReference type="OrthoDB" id="9763933at2"/>
<evidence type="ECO:0000256" key="9">
    <source>
        <dbReference type="SAM" id="SignalP"/>
    </source>
</evidence>
<dbReference type="eggNOG" id="COG3507">
    <property type="taxonomic scope" value="Bacteria"/>
</dbReference>
<dbReference type="PANTHER" id="PTHR43772">
    <property type="entry name" value="ENDO-1,4-BETA-XYLANASE"/>
    <property type="match status" value="1"/>
</dbReference>
<feature type="signal peptide" evidence="9">
    <location>
        <begin position="1"/>
        <end position="23"/>
    </location>
</feature>
<keyword evidence="6 8" id="KW-0326">Glycosidase</keyword>
<comment type="similarity">
    <text evidence="1 8">Belongs to the glycosyl hydrolase 43 family.</text>
</comment>
<dbReference type="Pfam" id="PF04616">
    <property type="entry name" value="Glyco_hydro_43"/>
    <property type="match status" value="2"/>
</dbReference>
<keyword evidence="12" id="KW-1185">Reference proteome</keyword>
<feature type="domain" description="CBM6" evidence="10">
    <location>
        <begin position="465"/>
        <end position="588"/>
    </location>
</feature>
<evidence type="ECO:0000313" key="12">
    <source>
        <dbReference type="Proteomes" id="UP000008718"/>
    </source>
</evidence>
<organism evidence="11 12">
    <name type="scientific">Paludibacter propionicigenes (strain DSM 17365 / JCM 13257 / WB4)</name>
    <dbReference type="NCBI Taxonomy" id="694427"/>
    <lineage>
        <taxon>Bacteria</taxon>
        <taxon>Pseudomonadati</taxon>
        <taxon>Bacteroidota</taxon>
        <taxon>Bacteroidia</taxon>
        <taxon>Bacteroidales</taxon>
        <taxon>Paludibacteraceae</taxon>
        <taxon>Paludibacter</taxon>
    </lineage>
</organism>
<feature type="site" description="Important for catalytic activity, responsible for pKa modulation of the active site Glu and correct orientation of both the proton donor and substrate" evidence="7">
    <location>
        <position position="151"/>
    </location>
</feature>
<sequence>MKMRISAILVLILIALVPSKLKADNPIVQTNYTADPAPMVHNGTVYLYTTHDEDKTVRNFFTMNDWKCYSSTDMVNWTDHGTILSYKDFSWSRGDAWAGQCVYRNGKFYFYVPMNMKNGGNAIGVAVSDSPTGPFKDALGKPLLVGYGYIDPTVFIDDDGQAYLYWGNPHLWYVKLNKDMLSYDEKAGIVQVPLTDESFKLRTINAHKTFSWASSIDGRASHSIKGPNNKYYWFVSAVDKATNKQVIGLGVGTQAIGPFEDVLGKPFITEHCGDGNINPTVIIDNEKQPFLVWGESELWSVKLNADWISYDSTKGAELIPADKKEWFASKIKGTVNSTEKRTTTYEEGPWVFKRNSKYYLLYPAGGVPEHLAYSTGKSVTGPWVYGDTIMRIIPKDGAFTNHPGYIDYKGKSYLFYHNAGLPGGGGFKRSVCIEEFKFNADGSIPVIQPTKVGVNESVTKLNPFARVEAETIAWEEGIETAAQETTGVYVTDIHNGDYIKVRSVDFGKGAKNFQANVATATEGGSIEIHLDSKSGAIIGTLNIKTTGDALKWAVQSAKINRAKGVHDIYFVFKGGEGNLFNFDWWKLN</sequence>
<dbReference type="SUPFAM" id="SSF49785">
    <property type="entry name" value="Galactose-binding domain-like"/>
    <property type="match status" value="1"/>
</dbReference>
<dbReference type="Proteomes" id="UP000008718">
    <property type="component" value="Chromosome"/>
</dbReference>
<dbReference type="Gene3D" id="2.115.10.20">
    <property type="entry name" value="Glycosyl hydrolase domain, family 43"/>
    <property type="match status" value="2"/>
</dbReference>
<dbReference type="InterPro" id="IPR008979">
    <property type="entry name" value="Galactose-bd-like_sf"/>
</dbReference>
<keyword evidence="2" id="KW-0624">Polysaccharide degradation</keyword>
<evidence type="ECO:0000313" key="11">
    <source>
        <dbReference type="EMBL" id="ADQ79770.1"/>
    </source>
</evidence>
<keyword evidence="3 9" id="KW-0732">Signal</keyword>
<keyword evidence="5" id="KW-0119">Carbohydrate metabolism</keyword>
<dbReference type="InterPro" id="IPR023296">
    <property type="entry name" value="Glyco_hydro_beta-prop_sf"/>
</dbReference>
<dbReference type="SMART" id="SM00606">
    <property type="entry name" value="CBD_IV"/>
    <property type="match status" value="1"/>
</dbReference>
<dbReference type="GO" id="GO:0004553">
    <property type="term" value="F:hydrolase activity, hydrolyzing O-glycosyl compounds"/>
    <property type="evidence" value="ECO:0007669"/>
    <property type="project" value="InterPro"/>
</dbReference>
<dbReference type="InterPro" id="IPR052176">
    <property type="entry name" value="Glycosyl_Hydrlase_43_Enz"/>
</dbReference>
<dbReference type="Gene3D" id="2.60.120.260">
    <property type="entry name" value="Galactose-binding domain-like"/>
    <property type="match status" value="1"/>
</dbReference>
<dbReference type="CDD" id="cd04084">
    <property type="entry name" value="CBM6_xylanase-like"/>
    <property type="match status" value="1"/>
</dbReference>
<dbReference type="InterPro" id="IPR006710">
    <property type="entry name" value="Glyco_hydro_43"/>
</dbReference>
<reference key="1">
    <citation type="submission" date="2010-11" db="EMBL/GenBank/DDBJ databases">
        <title>The complete genome of Paludibacter propionicigenes DSM 17365.</title>
        <authorList>
            <consortium name="US DOE Joint Genome Institute (JGI-PGF)"/>
            <person name="Lucas S."/>
            <person name="Copeland A."/>
            <person name="Lapidus A."/>
            <person name="Bruce D."/>
            <person name="Goodwin L."/>
            <person name="Pitluck S."/>
            <person name="Kyrpides N."/>
            <person name="Mavromatis K."/>
            <person name="Ivanova N."/>
            <person name="Munk A.C."/>
            <person name="Brettin T."/>
            <person name="Detter J.C."/>
            <person name="Han C."/>
            <person name="Tapia R."/>
            <person name="Land M."/>
            <person name="Hauser L."/>
            <person name="Markowitz V."/>
            <person name="Cheng J.-F."/>
            <person name="Hugenholtz P."/>
            <person name="Woyke T."/>
            <person name="Wu D."/>
            <person name="Gronow S."/>
            <person name="Wellnitz S."/>
            <person name="Brambilla E."/>
            <person name="Klenk H.-P."/>
            <person name="Eisen J.A."/>
        </authorList>
    </citation>
    <scope>NUCLEOTIDE SEQUENCE</scope>
    <source>
        <strain>WB4</strain>
    </source>
</reference>
<dbReference type="InterPro" id="IPR006584">
    <property type="entry name" value="Cellulose-bd_IV"/>
</dbReference>
<dbReference type="CAZy" id="GH43">
    <property type="family name" value="Glycoside Hydrolase Family 43"/>
</dbReference>
<evidence type="ECO:0000256" key="8">
    <source>
        <dbReference type="RuleBase" id="RU361187"/>
    </source>
</evidence>
<evidence type="ECO:0000256" key="3">
    <source>
        <dbReference type="ARBA" id="ARBA00022729"/>
    </source>
</evidence>
<name>E4T4X6_PALPW</name>
<dbReference type="GO" id="GO:0030246">
    <property type="term" value="F:carbohydrate binding"/>
    <property type="evidence" value="ECO:0007669"/>
    <property type="project" value="InterPro"/>
</dbReference>
<dbReference type="KEGG" id="ppn:Palpr_1629"/>
<dbReference type="PROSITE" id="PS51175">
    <property type="entry name" value="CBM6"/>
    <property type="match status" value="1"/>
</dbReference>
<evidence type="ECO:0000256" key="4">
    <source>
        <dbReference type="ARBA" id="ARBA00022801"/>
    </source>
</evidence>
<proteinExistence type="inferred from homology"/>
<dbReference type="SUPFAM" id="SSF75005">
    <property type="entry name" value="Arabinanase/levansucrase/invertase"/>
    <property type="match status" value="2"/>
</dbReference>
<feature type="chain" id="PRO_5003189415" evidence="9">
    <location>
        <begin position="24"/>
        <end position="588"/>
    </location>
</feature>
<dbReference type="AlphaFoldDB" id="E4T4X6"/>
<gene>
    <name evidence="11" type="ordered locus">Palpr_1629</name>
</gene>
<protein>
    <submittedName>
        <fullName evidence="11">Glycoside hydrolase family 43</fullName>
    </submittedName>
</protein>
<dbReference type="EMBL" id="CP002345">
    <property type="protein sequence ID" value="ADQ79770.1"/>
    <property type="molecule type" value="Genomic_DNA"/>
</dbReference>
<accession>E4T4X6</accession>
<dbReference type="InterPro" id="IPR005084">
    <property type="entry name" value="CBM6"/>
</dbReference>
<dbReference type="CDD" id="cd18618">
    <property type="entry name" value="GH43_Xsa43E-like"/>
    <property type="match status" value="1"/>
</dbReference>
<dbReference type="PANTHER" id="PTHR43772:SF2">
    <property type="entry name" value="PUTATIVE (AFU_ORTHOLOGUE AFUA_2G04480)-RELATED"/>
    <property type="match status" value="1"/>
</dbReference>
<dbReference type="CAZy" id="CBM6">
    <property type="family name" value="Carbohydrate-Binding Module Family 6"/>
</dbReference>
<evidence type="ECO:0000259" key="10">
    <source>
        <dbReference type="PROSITE" id="PS51175"/>
    </source>
</evidence>
<evidence type="ECO:0000256" key="1">
    <source>
        <dbReference type="ARBA" id="ARBA00009865"/>
    </source>
</evidence>